<dbReference type="SUPFAM" id="SSF102114">
    <property type="entry name" value="Radical SAM enzymes"/>
    <property type="match status" value="1"/>
</dbReference>
<feature type="domain" description="Radical SAM core" evidence="7">
    <location>
        <begin position="67"/>
        <end position="284"/>
    </location>
</feature>
<dbReference type="SFLD" id="SFLDG01067">
    <property type="entry name" value="SPASM/twitch_domain_containing"/>
    <property type="match status" value="1"/>
</dbReference>
<sequence>MRGSAGIAPAAVWAIAPAMDVRGVFGECSRTPTTDPRLPPLHCADVSRPGQASERERAHALGASSGSRSGTKALIKVGYACNEHCSFCHTLEVRHIQGSTAEVDHKIRRAAELGHEMVVLSGGEPTIRPELVHWASLTASLGLDFGLVTNGQMLAYPELVEKLIARRLRYVYLSLHGGTRKIHNLMVRSDAFDAAYKAVAQLSGRGLDFAVNCVITRHNVEHLIGLVDALLPYPDVEVKFSMVEPKGGGDKLFEHLMPRVELVAERVMQAIEHGDRRVAELGQPGPSFSHGAIPLCLLPGYEDRFDDLKTHAYRTMIEVGEPDFFPVDDLNKTHAAPCHGCALRGPCPGLYKGYHEVYGATEVHPHRDRPRSNSYNYKLEKLVSVGFEGSTHADCPLVNGLSKGADRSPLGVTPWDRGRDLFVRNGKRIARFRAESRDFSDQEIIEIKHDLGQLYLDVSTKPAPDDFARDLVQLVRSPLCEGCPSFGACTGMFEPLFEDVFTRDDAKVREVLADLRGEVLDLGCGEGPYEDILAPLAIAGTINYLGVDPHPGAIAALRQRWPWAQLRQTGGEELELEPERRFDHVLILRAWNHLREPAAILAELLPRIRAGGTLTIVDNVAFGLARTRDQTHRAERSRAEFEHYRNDSSTEAARVLEPFTAEFGLAPIACHEVGPHASNQWLLRVRVKGTQSP</sequence>
<accession>A0A2S9YJG6</accession>
<reference evidence="8 9" key="1">
    <citation type="submission" date="2018-03" db="EMBL/GenBank/DDBJ databases">
        <title>Draft Genome Sequences of the Obligatory Marine Myxobacteria Enhygromyxa salina SWB007.</title>
        <authorList>
            <person name="Poehlein A."/>
            <person name="Moghaddam J.A."/>
            <person name="Harms H."/>
            <person name="Alanjari M."/>
            <person name="Koenig G.M."/>
            <person name="Daniel R."/>
            <person name="Schaeberle T.F."/>
        </authorList>
    </citation>
    <scope>NUCLEOTIDE SEQUENCE [LARGE SCALE GENOMIC DNA]</scope>
    <source>
        <strain evidence="8 9">SWB007</strain>
    </source>
</reference>
<dbReference type="SMART" id="SM00729">
    <property type="entry name" value="Elp3"/>
    <property type="match status" value="1"/>
</dbReference>
<evidence type="ECO:0000313" key="9">
    <source>
        <dbReference type="Proteomes" id="UP000238823"/>
    </source>
</evidence>
<dbReference type="EMBL" id="PVNL01000096">
    <property type="protein sequence ID" value="PRQ05200.1"/>
    <property type="molecule type" value="Genomic_DNA"/>
</dbReference>
<gene>
    <name evidence="8" type="ORF">ENSA7_46500</name>
</gene>
<organism evidence="8 9">
    <name type="scientific">Enhygromyxa salina</name>
    <dbReference type="NCBI Taxonomy" id="215803"/>
    <lineage>
        <taxon>Bacteria</taxon>
        <taxon>Pseudomonadati</taxon>
        <taxon>Myxococcota</taxon>
        <taxon>Polyangia</taxon>
        <taxon>Nannocystales</taxon>
        <taxon>Nannocystaceae</taxon>
        <taxon>Enhygromyxa</taxon>
    </lineage>
</organism>
<evidence type="ECO:0000313" key="8">
    <source>
        <dbReference type="EMBL" id="PRQ05200.1"/>
    </source>
</evidence>
<keyword evidence="3" id="KW-0479">Metal-binding</keyword>
<evidence type="ECO:0000256" key="1">
    <source>
        <dbReference type="ARBA" id="ARBA00001966"/>
    </source>
</evidence>
<dbReference type="PANTHER" id="PTHR11228:SF7">
    <property type="entry name" value="PQQA PEPTIDE CYCLASE"/>
    <property type="match status" value="1"/>
</dbReference>
<keyword evidence="2" id="KW-0949">S-adenosyl-L-methionine</keyword>
<dbReference type="InterPro" id="IPR013217">
    <property type="entry name" value="Methyltransf_12"/>
</dbReference>
<dbReference type="Pfam" id="PF08242">
    <property type="entry name" value="Methyltransf_12"/>
    <property type="match status" value="1"/>
</dbReference>
<dbReference type="InterPro" id="IPR007197">
    <property type="entry name" value="rSAM"/>
</dbReference>
<dbReference type="InterPro" id="IPR050377">
    <property type="entry name" value="Radical_SAM_PqqE_MftC-like"/>
</dbReference>
<feature type="region of interest" description="Disordered" evidence="6">
    <location>
        <begin position="46"/>
        <end position="68"/>
    </location>
</feature>
<keyword evidence="5" id="KW-0411">Iron-sulfur</keyword>
<comment type="cofactor">
    <cofactor evidence="1">
        <name>[4Fe-4S] cluster</name>
        <dbReference type="ChEBI" id="CHEBI:49883"/>
    </cofactor>
</comment>
<name>A0A2S9YJG6_9BACT</name>
<dbReference type="SUPFAM" id="SSF53335">
    <property type="entry name" value="S-adenosyl-L-methionine-dependent methyltransferases"/>
    <property type="match status" value="1"/>
</dbReference>
<evidence type="ECO:0000256" key="5">
    <source>
        <dbReference type="ARBA" id="ARBA00023014"/>
    </source>
</evidence>
<dbReference type="Gene3D" id="3.40.50.150">
    <property type="entry name" value="Vaccinia Virus protein VP39"/>
    <property type="match status" value="1"/>
</dbReference>
<keyword evidence="4" id="KW-0408">Iron</keyword>
<dbReference type="OrthoDB" id="9782387at2"/>
<dbReference type="InterPro" id="IPR029063">
    <property type="entry name" value="SAM-dependent_MTases_sf"/>
</dbReference>
<evidence type="ECO:0000256" key="6">
    <source>
        <dbReference type="SAM" id="MobiDB-lite"/>
    </source>
</evidence>
<dbReference type="PROSITE" id="PS51918">
    <property type="entry name" value="RADICAL_SAM"/>
    <property type="match status" value="1"/>
</dbReference>
<dbReference type="Pfam" id="PF04055">
    <property type="entry name" value="Radical_SAM"/>
    <property type="match status" value="1"/>
</dbReference>
<evidence type="ECO:0000256" key="3">
    <source>
        <dbReference type="ARBA" id="ARBA00022723"/>
    </source>
</evidence>
<proteinExistence type="predicted"/>
<dbReference type="CDD" id="cd01335">
    <property type="entry name" value="Radical_SAM"/>
    <property type="match status" value="1"/>
</dbReference>
<dbReference type="Gene3D" id="3.20.20.70">
    <property type="entry name" value="Aldolase class I"/>
    <property type="match status" value="1"/>
</dbReference>
<dbReference type="GO" id="GO:0046872">
    <property type="term" value="F:metal ion binding"/>
    <property type="evidence" value="ECO:0007669"/>
    <property type="project" value="UniProtKB-KW"/>
</dbReference>
<evidence type="ECO:0000256" key="4">
    <source>
        <dbReference type="ARBA" id="ARBA00023004"/>
    </source>
</evidence>
<evidence type="ECO:0000256" key="2">
    <source>
        <dbReference type="ARBA" id="ARBA00022691"/>
    </source>
</evidence>
<comment type="caution">
    <text evidence="8">The sequence shown here is derived from an EMBL/GenBank/DDBJ whole genome shotgun (WGS) entry which is preliminary data.</text>
</comment>
<dbReference type="Proteomes" id="UP000238823">
    <property type="component" value="Unassembled WGS sequence"/>
</dbReference>
<dbReference type="AlphaFoldDB" id="A0A2S9YJG6"/>
<evidence type="ECO:0000259" key="7">
    <source>
        <dbReference type="PROSITE" id="PS51918"/>
    </source>
</evidence>
<dbReference type="GO" id="GO:0051536">
    <property type="term" value="F:iron-sulfur cluster binding"/>
    <property type="evidence" value="ECO:0007669"/>
    <property type="project" value="UniProtKB-KW"/>
</dbReference>
<protein>
    <submittedName>
        <fullName evidence="8">Pyrroloquinoline quinone biosynthesis protein PqqE</fullName>
    </submittedName>
</protein>
<dbReference type="InterPro" id="IPR006638">
    <property type="entry name" value="Elp3/MiaA/NifB-like_rSAM"/>
</dbReference>
<dbReference type="SFLD" id="SFLDS00029">
    <property type="entry name" value="Radical_SAM"/>
    <property type="match status" value="1"/>
</dbReference>
<dbReference type="InterPro" id="IPR058240">
    <property type="entry name" value="rSAM_sf"/>
</dbReference>
<dbReference type="CDD" id="cd02440">
    <property type="entry name" value="AdoMet_MTases"/>
    <property type="match status" value="1"/>
</dbReference>
<dbReference type="InterPro" id="IPR013785">
    <property type="entry name" value="Aldolase_TIM"/>
</dbReference>
<dbReference type="GO" id="GO:0003824">
    <property type="term" value="F:catalytic activity"/>
    <property type="evidence" value="ECO:0007669"/>
    <property type="project" value="InterPro"/>
</dbReference>
<dbReference type="PANTHER" id="PTHR11228">
    <property type="entry name" value="RADICAL SAM DOMAIN PROTEIN"/>
    <property type="match status" value="1"/>
</dbReference>